<name>A0A316V4A6_9BASI</name>
<dbReference type="RefSeq" id="XP_025352678.1">
    <property type="nucleotide sequence ID" value="XM_025499645.1"/>
</dbReference>
<dbReference type="AlphaFoldDB" id="A0A316V4A6"/>
<evidence type="ECO:0000313" key="3">
    <source>
        <dbReference type="Proteomes" id="UP000245771"/>
    </source>
</evidence>
<protein>
    <submittedName>
        <fullName evidence="2">Uncharacterized protein</fullName>
    </submittedName>
</protein>
<evidence type="ECO:0000256" key="1">
    <source>
        <dbReference type="SAM" id="MobiDB-lite"/>
    </source>
</evidence>
<reference evidence="2 3" key="1">
    <citation type="journal article" date="2018" name="Mol. Biol. Evol.">
        <title>Broad Genomic Sampling Reveals a Smut Pathogenic Ancestry of the Fungal Clade Ustilaginomycotina.</title>
        <authorList>
            <person name="Kijpornyongpan T."/>
            <person name="Mondo S.J."/>
            <person name="Barry K."/>
            <person name="Sandor L."/>
            <person name="Lee J."/>
            <person name="Lipzen A."/>
            <person name="Pangilinan J."/>
            <person name="LaButti K."/>
            <person name="Hainaut M."/>
            <person name="Henrissat B."/>
            <person name="Grigoriev I.V."/>
            <person name="Spatafora J.W."/>
            <person name="Aime M.C."/>
        </authorList>
    </citation>
    <scope>NUCLEOTIDE SEQUENCE [LARGE SCALE GENOMIC DNA]</scope>
    <source>
        <strain evidence="2 3">MCA 3882</strain>
    </source>
</reference>
<keyword evidence="3" id="KW-1185">Reference proteome</keyword>
<dbReference type="InParanoid" id="A0A316V4A6"/>
<feature type="region of interest" description="Disordered" evidence="1">
    <location>
        <begin position="48"/>
        <end position="69"/>
    </location>
</feature>
<organism evidence="2 3">
    <name type="scientific">Meira miltonrushii</name>
    <dbReference type="NCBI Taxonomy" id="1280837"/>
    <lineage>
        <taxon>Eukaryota</taxon>
        <taxon>Fungi</taxon>
        <taxon>Dikarya</taxon>
        <taxon>Basidiomycota</taxon>
        <taxon>Ustilaginomycotina</taxon>
        <taxon>Exobasidiomycetes</taxon>
        <taxon>Exobasidiales</taxon>
        <taxon>Brachybasidiaceae</taxon>
        <taxon>Meira</taxon>
    </lineage>
</organism>
<evidence type="ECO:0000313" key="2">
    <source>
        <dbReference type="EMBL" id="PWN32376.1"/>
    </source>
</evidence>
<proteinExistence type="predicted"/>
<feature type="compositionally biased region" description="Polar residues" evidence="1">
    <location>
        <begin position="51"/>
        <end position="61"/>
    </location>
</feature>
<dbReference type="Proteomes" id="UP000245771">
    <property type="component" value="Unassembled WGS sequence"/>
</dbReference>
<sequence length="69" mass="7627">MVPSSHRPAPSRGYAINWLGYWTSSRPLLHNFRLAIKCRGGQKAVMHNAVDSKTNSSTSMDHSNRDAGT</sequence>
<gene>
    <name evidence="2" type="ORF">FA14DRAFT_162514</name>
</gene>
<dbReference type="EMBL" id="KZ819606">
    <property type="protein sequence ID" value="PWN32376.1"/>
    <property type="molecule type" value="Genomic_DNA"/>
</dbReference>
<accession>A0A316V4A6</accession>
<dbReference type="GeneID" id="37021426"/>